<proteinExistence type="predicted"/>
<comment type="subcellular location">
    <subcellularLocation>
        <location evidence="1">Cell membrane</location>
        <topology evidence="1">Multi-pass membrane protein</topology>
    </subcellularLocation>
</comment>
<accession>A0A6I3WHU3</accession>
<dbReference type="InterPro" id="IPR051449">
    <property type="entry name" value="ABC-2_transporter_component"/>
</dbReference>
<evidence type="ECO:0000256" key="1">
    <source>
        <dbReference type="ARBA" id="ARBA00004651"/>
    </source>
</evidence>
<keyword evidence="4 6" id="KW-1133">Transmembrane helix</keyword>
<evidence type="ECO:0000256" key="5">
    <source>
        <dbReference type="ARBA" id="ARBA00023136"/>
    </source>
</evidence>
<dbReference type="GO" id="GO:0005886">
    <property type="term" value="C:plasma membrane"/>
    <property type="evidence" value="ECO:0007669"/>
    <property type="project" value="UniProtKB-SubCell"/>
</dbReference>
<evidence type="ECO:0000313" key="7">
    <source>
        <dbReference type="EMBL" id="MUF06096.1"/>
    </source>
</evidence>
<feature type="transmembrane region" description="Helical" evidence="6">
    <location>
        <begin position="95"/>
        <end position="120"/>
    </location>
</feature>
<organism evidence="7 8">
    <name type="scientific">Pseudomonas spelaei</name>
    <dbReference type="NCBI Taxonomy" id="1055469"/>
    <lineage>
        <taxon>Bacteria</taxon>
        <taxon>Pseudomonadati</taxon>
        <taxon>Pseudomonadota</taxon>
        <taxon>Gammaproteobacteria</taxon>
        <taxon>Pseudomonadales</taxon>
        <taxon>Pseudomonadaceae</taxon>
        <taxon>Pseudomonas</taxon>
    </lineage>
</organism>
<feature type="transmembrane region" description="Helical" evidence="6">
    <location>
        <begin position="132"/>
        <end position="154"/>
    </location>
</feature>
<keyword evidence="5 6" id="KW-0472">Membrane</keyword>
<dbReference type="AlphaFoldDB" id="A0A6I3WHU3"/>
<feature type="transmembrane region" description="Helical" evidence="6">
    <location>
        <begin position="56"/>
        <end position="74"/>
    </location>
</feature>
<evidence type="ECO:0000256" key="3">
    <source>
        <dbReference type="ARBA" id="ARBA00022692"/>
    </source>
</evidence>
<keyword evidence="2" id="KW-1003">Cell membrane</keyword>
<feature type="transmembrane region" description="Helical" evidence="6">
    <location>
        <begin position="161"/>
        <end position="181"/>
    </location>
</feature>
<dbReference type="Pfam" id="PF12730">
    <property type="entry name" value="ABC2_membrane_4"/>
    <property type="match status" value="1"/>
</dbReference>
<dbReference type="RefSeq" id="WP_155584331.1">
    <property type="nucleotide sequence ID" value="NZ_JBHSTH010000012.1"/>
</dbReference>
<evidence type="ECO:0000256" key="2">
    <source>
        <dbReference type="ARBA" id="ARBA00022475"/>
    </source>
</evidence>
<sequence length="241" mass="26462">MRLLPVIFKRQLGSYFSSPATYLCLAVFLLVSSIAGFQLGTFLEHDSTDLYHFFRFHPWLYLFLTPVLCTQLWSDEGKEGALDFLNTLPINVFELALGKFLAAWAISGVALLLTFPIVATVNYLGSPENTTIAAQLFGSWLLAGAYLAGGCFICAITGHRFIIFTLTFFLLLAASGLSSVLDALDYHTPAWVIDNLISLSPSVRFDTIASGALTLRDSSYFLSMILAFLAATIATLKFRKG</sequence>
<dbReference type="PANTHER" id="PTHR30294:SF29">
    <property type="entry name" value="MULTIDRUG ABC TRANSPORTER PERMEASE YBHS-RELATED"/>
    <property type="match status" value="1"/>
</dbReference>
<name>A0A6I3WHU3_9PSED</name>
<keyword evidence="3 6" id="KW-0812">Transmembrane</keyword>
<gene>
    <name evidence="7" type="ORF">GNF76_17225</name>
</gene>
<keyword evidence="8" id="KW-1185">Reference proteome</keyword>
<reference evidence="7 8" key="1">
    <citation type="submission" date="2019-11" db="EMBL/GenBank/DDBJ databases">
        <title>Pseudomonas karstica sp. nov. and Pseudomonas spelaei sp. nov. from karst caves.</title>
        <authorList>
            <person name="Zeman M."/>
        </authorList>
    </citation>
    <scope>NUCLEOTIDE SEQUENCE [LARGE SCALE GENOMIC DNA]</scope>
    <source>
        <strain evidence="7 8">CCM 7893</strain>
    </source>
</reference>
<dbReference type="PANTHER" id="PTHR30294">
    <property type="entry name" value="MEMBRANE COMPONENT OF ABC TRANSPORTER YHHJ-RELATED"/>
    <property type="match status" value="1"/>
</dbReference>
<evidence type="ECO:0000313" key="8">
    <source>
        <dbReference type="Proteomes" id="UP000438196"/>
    </source>
</evidence>
<feature type="transmembrane region" description="Helical" evidence="6">
    <location>
        <begin position="220"/>
        <end position="238"/>
    </location>
</feature>
<dbReference type="EMBL" id="WNNK01000014">
    <property type="protein sequence ID" value="MUF06096.1"/>
    <property type="molecule type" value="Genomic_DNA"/>
</dbReference>
<evidence type="ECO:0000256" key="6">
    <source>
        <dbReference type="SAM" id="Phobius"/>
    </source>
</evidence>
<feature type="transmembrane region" description="Helical" evidence="6">
    <location>
        <begin position="12"/>
        <end position="36"/>
    </location>
</feature>
<dbReference type="Proteomes" id="UP000438196">
    <property type="component" value="Unassembled WGS sequence"/>
</dbReference>
<protein>
    <submittedName>
        <fullName evidence="7">ABC transporter permease</fullName>
    </submittedName>
</protein>
<comment type="caution">
    <text evidence="7">The sequence shown here is derived from an EMBL/GenBank/DDBJ whole genome shotgun (WGS) entry which is preliminary data.</text>
</comment>
<evidence type="ECO:0000256" key="4">
    <source>
        <dbReference type="ARBA" id="ARBA00022989"/>
    </source>
</evidence>
<dbReference type="OrthoDB" id="9794512at2"/>